<dbReference type="EMBL" id="RAWI01000014">
    <property type="protein sequence ID" value="RKI15886.1"/>
    <property type="molecule type" value="Genomic_DNA"/>
</dbReference>
<evidence type="ECO:0000313" key="1">
    <source>
        <dbReference type="EMBL" id="RKI15886.1"/>
    </source>
</evidence>
<name>A0ABX9QPU8_9BACT</name>
<feature type="non-terminal residue" evidence="1">
    <location>
        <position position="21"/>
    </location>
</feature>
<dbReference type="GO" id="GO:0016787">
    <property type="term" value="F:hydrolase activity"/>
    <property type="evidence" value="ECO:0007669"/>
    <property type="project" value="UniProtKB-KW"/>
</dbReference>
<evidence type="ECO:0000313" key="2">
    <source>
        <dbReference type="Proteomes" id="UP000278907"/>
    </source>
</evidence>
<organism evidence="1 2">
    <name type="scientific">Corallococcus praedator</name>
    <dbReference type="NCBI Taxonomy" id="2316724"/>
    <lineage>
        <taxon>Bacteria</taxon>
        <taxon>Pseudomonadati</taxon>
        <taxon>Myxococcota</taxon>
        <taxon>Myxococcia</taxon>
        <taxon>Myxococcales</taxon>
        <taxon>Cystobacterineae</taxon>
        <taxon>Myxococcaceae</taxon>
        <taxon>Corallococcus</taxon>
    </lineage>
</organism>
<protein>
    <submittedName>
        <fullName evidence="1">SGNH/GDSL hydrolase family protein</fullName>
    </submittedName>
</protein>
<sequence>MSVNYVSLGDSTAVGVGASQG</sequence>
<gene>
    <name evidence="1" type="ORF">D7Y13_03370</name>
</gene>
<keyword evidence="1" id="KW-0378">Hydrolase</keyword>
<accession>A0ABX9QPU8</accession>
<dbReference type="Proteomes" id="UP000278907">
    <property type="component" value="Unassembled WGS sequence"/>
</dbReference>
<comment type="caution">
    <text evidence="1">The sequence shown here is derived from an EMBL/GenBank/DDBJ whole genome shotgun (WGS) entry which is preliminary data.</text>
</comment>
<proteinExistence type="predicted"/>
<keyword evidence="2" id="KW-1185">Reference proteome</keyword>
<reference evidence="1 2" key="1">
    <citation type="submission" date="2018-09" db="EMBL/GenBank/DDBJ databases">
        <authorList>
            <person name="Livingstone P.G."/>
            <person name="Whitworth D.E."/>
        </authorList>
    </citation>
    <scope>NUCLEOTIDE SEQUENCE [LARGE SCALE GENOMIC DNA]</scope>
    <source>
        <strain evidence="1 2">CA031B</strain>
    </source>
</reference>